<evidence type="ECO:0000256" key="5">
    <source>
        <dbReference type="ARBA" id="ARBA00022781"/>
    </source>
</evidence>
<keyword evidence="9 12" id="KW-0066">ATP synthesis</keyword>
<keyword evidence="8 12" id="KW-0472">Membrane</keyword>
<comment type="subunit">
    <text evidence="12">F-type ATPases have 2 components, F(1) - the catalytic core - and F(0) - the membrane proton channel. F(1) has five subunits: alpha(3), beta(3), gamma(1), delta(1), epsilon(1). F(0) has three main subunits: a(1), b(2) and c(10-14). The alpha and beta chains form an alternating ring which encloses part of the gamma chain. F(1) is attached to F(0) by a central stalk formed by the gamma and epsilon chains, while a peripheral stalk is formed by the delta and b chains.</text>
</comment>
<keyword evidence="12" id="KW-1003">Cell membrane</keyword>
<evidence type="ECO:0000256" key="11">
    <source>
        <dbReference type="ARBA" id="ARBA00037847"/>
    </source>
</evidence>
<proteinExistence type="inferred from homology"/>
<dbReference type="EMBL" id="MFTS01000003">
    <property type="protein sequence ID" value="OGI68482.1"/>
    <property type="molecule type" value="Genomic_DNA"/>
</dbReference>
<comment type="function">
    <text evidence="10 12">F(1)F(0) ATP synthase produces ATP from ADP in the presence of a proton or sodium gradient. F-type ATPases consist of two structural domains, F(1) containing the extramembraneous catalytic core and F(0) containing the membrane proton channel, linked together by a central stalk and a peripheral stalk. During catalysis, ATP synthesis in the catalytic domain of F(1) is coupled via a rotary mechanism of the central stalk subunits to proton translocation.</text>
</comment>
<dbReference type="Pfam" id="PF00430">
    <property type="entry name" value="ATP-synt_B"/>
    <property type="match status" value="1"/>
</dbReference>
<organism evidence="14 15">
    <name type="scientific">Candidatus Nomurabacteria bacterium RIFCSPHIGHO2_01_FULL_42_15</name>
    <dbReference type="NCBI Taxonomy" id="1801742"/>
    <lineage>
        <taxon>Bacteria</taxon>
        <taxon>Candidatus Nomuraibacteriota</taxon>
    </lineage>
</organism>
<dbReference type="PANTHER" id="PTHR33445:SF1">
    <property type="entry name" value="ATP SYNTHASE SUBUNIT B"/>
    <property type="match status" value="1"/>
</dbReference>
<dbReference type="PANTHER" id="PTHR33445">
    <property type="entry name" value="ATP SYNTHASE SUBUNIT B', CHLOROPLASTIC"/>
    <property type="match status" value="1"/>
</dbReference>
<evidence type="ECO:0000256" key="4">
    <source>
        <dbReference type="ARBA" id="ARBA00022692"/>
    </source>
</evidence>
<evidence type="ECO:0000256" key="8">
    <source>
        <dbReference type="ARBA" id="ARBA00023136"/>
    </source>
</evidence>
<evidence type="ECO:0000256" key="7">
    <source>
        <dbReference type="ARBA" id="ARBA00023065"/>
    </source>
</evidence>
<dbReference type="HAMAP" id="MF_01398">
    <property type="entry name" value="ATP_synth_b_bprime"/>
    <property type="match status" value="1"/>
</dbReference>
<keyword evidence="4 12" id="KW-0812">Transmembrane</keyword>
<sequence length="153" mass="17329">MEEFIETFHIDWKLMIAQLFNFGIVFLAFYLLAAKPLRKLMKDRGDLISKGVNDAKVNAEILAKTSKESEQILAKARIEANKIFQDGKKEVQAKQNEMIENAKIEVASILENGKKSLQVEKTKIVEEANKEIVSVSMLATEKLMSSKKDLNNL</sequence>
<dbReference type="GO" id="GO:0046961">
    <property type="term" value="F:proton-transporting ATPase activity, rotational mechanism"/>
    <property type="evidence" value="ECO:0007669"/>
    <property type="project" value="TreeGrafter"/>
</dbReference>
<gene>
    <name evidence="12" type="primary">atpF</name>
    <name evidence="14" type="ORF">A2738_01195</name>
</gene>
<evidence type="ECO:0000313" key="15">
    <source>
        <dbReference type="Proteomes" id="UP000178235"/>
    </source>
</evidence>
<accession>A0A1F6VFU4</accession>
<evidence type="ECO:0000256" key="10">
    <source>
        <dbReference type="ARBA" id="ARBA00025198"/>
    </source>
</evidence>
<dbReference type="InterPro" id="IPR002146">
    <property type="entry name" value="ATP_synth_b/b'su_bac/chlpt"/>
</dbReference>
<evidence type="ECO:0000256" key="9">
    <source>
        <dbReference type="ARBA" id="ARBA00023310"/>
    </source>
</evidence>
<protein>
    <recommendedName>
        <fullName evidence="12">ATP synthase subunit b</fullName>
    </recommendedName>
    <alternativeName>
        <fullName evidence="12">ATP synthase F(0) sector subunit b</fullName>
    </alternativeName>
    <alternativeName>
        <fullName evidence="12">ATPase subunit I</fullName>
    </alternativeName>
    <alternativeName>
        <fullName evidence="12">F-type ATPase subunit b</fullName>
        <shortName evidence="12">F-ATPase subunit b</shortName>
    </alternativeName>
</protein>
<name>A0A1F6VFU4_9BACT</name>
<dbReference type="GO" id="GO:0012505">
    <property type="term" value="C:endomembrane system"/>
    <property type="evidence" value="ECO:0007669"/>
    <property type="project" value="UniProtKB-SubCell"/>
</dbReference>
<comment type="caution">
    <text evidence="14">The sequence shown here is derived from an EMBL/GenBank/DDBJ whole genome shotgun (WGS) entry which is preliminary data.</text>
</comment>
<evidence type="ECO:0000256" key="3">
    <source>
        <dbReference type="ARBA" id="ARBA00022547"/>
    </source>
</evidence>
<comment type="subcellular location">
    <subcellularLocation>
        <location evidence="12">Cell membrane</location>
        <topology evidence="12">Single-pass membrane protein</topology>
    </subcellularLocation>
    <subcellularLocation>
        <location evidence="11">Endomembrane system</location>
        <topology evidence="11">Single-pass membrane protein</topology>
    </subcellularLocation>
</comment>
<feature type="transmembrane region" description="Helical" evidence="12">
    <location>
        <begin position="12"/>
        <end position="34"/>
    </location>
</feature>
<evidence type="ECO:0000256" key="13">
    <source>
        <dbReference type="RuleBase" id="RU003848"/>
    </source>
</evidence>
<keyword evidence="3 12" id="KW-0138">CF(0)</keyword>
<dbReference type="GO" id="GO:0005886">
    <property type="term" value="C:plasma membrane"/>
    <property type="evidence" value="ECO:0007669"/>
    <property type="project" value="UniProtKB-SubCell"/>
</dbReference>
<dbReference type="InterPro" id="IPR028987">
    <property type="entry name" value="ATP_synth_B-like_membr_sf"/>
</dbReference>
<evidence type="ECO:0000256" key="12">
    <source>
        <dbReference type="HAMAP-Rule" id="MF_01398"/>
    </source>
</evidence>
<keyword evidence="6 12" id="KW-1133">Transmembrane helix</keyword>
<dbReference type="CDD" id="cd06503">
    <property type="entry name" value="ATP-synt_Fo_b"/>
    <property type="match status" value="1"/>
</dbReference>
<dbReference type="GO" id="GO:0046933">
    <property type="term" value="F:proton-transporting ATP synthase activity, rotational mechanism"/>
    <property type="evidence" value="ECO:0007669"/>
    <property type="project" value="UniProtKB-UniRule"/>
</dbReference>
<evidence type="ECO:0000256" key="1">
    <source>
        <dbReference type="ARBA" id="ARBA00005513"/>
    </source>
</evidence>
<evidence type="ECO:0000313" key="14">
    <source>
        <dbReference type="EMBL" id="OGI68482.1"/>
    </source>
</evidence>
<evidence type="ECO:0000256" key="2">
    <source>
        <dbReference type="ARBA" id="ARBA00022448"/>
    </source>
</evidence>
<dbReference type="Proteomes" id="UP000178235">
    <property type="component" value="Unassembled WGS sequence"/>
</dbReference>
<dbReference type="GO" id="GO:0045259">
    <property type="term" value="C:proton-transporting ATP synthase complex"/>
    <property type="evidence" value="ECO:0007669"/>
    <property type="project" value="UniProtKB-KW"/>
</dbReference>
<dbReference type="SUPFAM" id="SSF81573">
    <property type="entry name" value="F1F0 ATP synthase subunit B, membrane domain"/>
    <property type="match status" value="1"/>
</dbReference>
<keyword evidence="5 12" id="KW-0375">Hydrogen ion transport</keyword>
<dbReference type="AlphaFoldDB" id="A0A1F6VFU4"/>
<comment type="function">
    <text evidence="12">Component of the F(0) channel, it forms part of the peripheral stalk, linking F(1) to F(0).</text>
</comment>
<comment type="similarity">
    <text evidence="1 12 13">Belongs to the ATPase B chain family.</text>
</comment>
<reference evidence="14 15" key="1">
    <citation type="journal article" date="2016" name="Nat. Commun.">
        <title>Thousands of microbial genomes shed light on interconnected biogeochemical processes in an aquifer system.</title>
        <authorList>
            <person name="Anantharaman K."/>
            <person name="Brown C.T."/>
            <person name="Hug L.A."/>
            <person name="Sharon I."/>
            <person name="Castelle C.J."/>
            <person name="Probst A.J."/>
            <person name="Thomas B.C."/>
            <person name="Singh A."/>
            <person name="Wilkins M.J."/>
            <person name="Karaoz U."/>
            <person name="Brodie E.L."/>
            <person name="Williams K.H."/>
            <person name="Hubbard S.S."/>
            <person name="Banfield J.F."/>
        </authorList>
    </citation>
    <scope>NUCLEOTIDE SEQUENCE [LARGE SCALE GENOMIC DNA]</scope>
</reference>
<dbReference type="InterPro" id="IPR050059">
    <property type="entry name" value="ATP_synthase_B_chain"/>
</dbReference>
<evidence type="ECO:0000256" key="6">
    <source>
        <dbReference type="ARBA" id="ARBA00022989"/>
    </source>
</evidence>
<keyword evidence="2 12" id="KW-0813">Transport</keyword>
<keyword evidence="7 12" id="KW-0406">Ion transport</keyword>